<dbReference type="Pfam" id="PF01336">
    <property type="entry name" value="tRNA_anti-codon"/>
    <property type="match status" value="1"/>
</dbReference>
<comment type="subunit">
    <text evidence="10">DNA polymerase III contains a core (composed of alpha, epsilon and theta chains) that associates with a tau subunit. This core dimerizes to form the POLIII' complex. PolIII' associates with the gamma complex (composed of gamma, delta, delta', psi and chi chains) and with the beta chain to form the complete DNA polymerase III complex.</text>
</comment>
<dbReference type="Proteomes" id="UP000183039">
    <property type="component" value="Unassembled WGS sequence"/>
</dbReference>
<dbReference type="CDD" id="cd07431">
    <property type="entry name" value="PHP_PolIIIA"/>
    <property type="match status" value="1"/>
</dbReference>
<evidence type="ECO:0000313" key="15">
    <source>
        <dbReference type="Proteomes" id="UP000065511"/>
    </source>
</evidence>
<dbReference type="Gene3D" id="2.40.50.140">
    <property type="entry name" value="Nucleic acid-binding proteins"/>
    <property type="match status" value="1"/>
</dbReference>
<dbReference type="CDD" id="cd04485">
    <property type="entry name" value="DnaE_OBF"/>
    <property type="match status" value="1"/>
</dbReference>
<comment type="similarity">
    <text evidence="2">Belongs to the DNA polymerase type-C family. DnaE subfamily.</text>
</comment>
<accession>A0A0S3K998</accession>
<comment type="subcellular location">
    <subcellularLocation>
        <location evidence="1">Cytoplasm</location>
    </subcellularLocation>
</comment>
<name>A0A0S3K998_9ENTE</name>
<dbReference type="InterPro" id="IPR012340">
    <property type="entry name" value="NA-bd_OB-fold"/>
</dbReference>
<keyword evidence="6" id="KW-0548">Nucleotidyltransferase</keyword>
<comment type="catalytic activity">
    <reaction evidence="11">
        <text>DNA(n) + a 2'-deoxyribonucleoside 5'-triphosphate = DNA(n+1) + diphosphate</text>
        <dbReference type="Rhea" id="RHEA:22508"/>
        <dbReference type="Rhea" id="RHEA-COMP:17339"/>
        <dbReference type="Rhea" id="RHEA-COMP:17340"/>
        <dbReference type="ChEBI" id="CHEBI:33019"/>
        <dbReference type="ChEBI" id="CHEBI:61560"/>
        <dbReference type="ChEBI" id="CHEBI:173112"/>
        <dbReference type="EC" id="2.7.7.7"/>
    </reaction>
</comment>
<dbReference type="InterPro" id="IPR041931">
    <property type="entry name" value="DNA_pol3_alpha_thumb_dom"/>
</dbReference>
<keyword evidence="8" id="KW-0239">DNA-directed DNA polymerase</keyword>
<dbReference type="Gene3D" id="1.10.150.870">
    <property type="match status" value="1"/>
</dbReference>
<keyword evidence="5" id="KW-0808">Transferase</keyword>
<dbReference type="Pfam" id="PF02811">
    <property type="entry name" value="PHP"/>
    <property type="match status" value="1"/>
</dbReference>
<evidence type="ECO:0000256" key="4">
    <source>
        <dbReference type="ARBA" id="ARBA00019114"/>
    </source>
</evidence>
<dbReference type="Pfam" id="PF14579">
    <property type="entry name" value="HHH_6"/>
    <property type="match status" value="1"/>
</dbReference>
<evidence type="ECO:0000256" key="11">
    <source>
        <dbReference type="ARBA" id="ARBA00049244"/>
    </source>
</evidence>
<evidence type="ECO:0000256" key="8">
    <source>
        <dbReference type="ARBA" id="ARBA00022932"/>
    </source>
</evidence>
<protein>
    <recommendedName>
        <fullName evidence="4">DNA polymerase III subunit alpha</fullName>
        <ecNumber evidence="3">2.7.7.7</ecNumber>
    </recommendedName>
</protein>
<proteinExistence type="inferred from homology"/>
<dbReference type="GO" id="GO:0003887">
    <property type="term" value="F:DNA-directed DNA polymerase activity"/>
    <property type="evidence" value="ECO:0007669"/>
    <property type="project" value="UniProtKB-KW"/>
</dbReference>
<dbReference type="PANTHER" id="PTHR32294:SF0">
    <property type="entry name" value="DNA POLYMERASE III SUBUNIT ALPHA"/>
    <property type="match status" value="1"/>
</dbReference>
<dbReference type="SUPFAM" id="SSF89550">
    <property type="entry name" value="PHP domain-like"/>
    <property type="match status" value="1"/>
</dbReference>
<evidence type="ECO:0000313" key="14">
    <source>
        <dbReference type="EMBL" id="OJG91605.1"/>
    </source>
</evidence>
<dbReference type="EMBL" id="CP013614">
    <property type="protein sequence ID" value="ALS00863.1"/>
    <property type="molecule type" value="Genomic_DNA"/>
</dbReference>
<evidence type="ECO:0000256" key="10">
    <source>
        <dbReference type="ARBA" id="ARBA00026073"/>
    </source>
</evidence>
<dbReference type="Gene3D" id="3.20.20.140">
    <property type="entry name" value="Metal-dependent hydrolases"/>
    <property type="match status" value="1"/>
</dbReference>
<reference evidence="14 16" key="1">
    <citation type="submission" date="2014-12" db="EMBL/GenBank/DDBJ databases">
        <title>Draft genome sequences of 29 type strains of Enterococci.</title>
        <authorList>
            <person name="Zhong Z."/>
            <person name="Sun Z."/>
            <person name="Liu W."/>
            <person name="Zhang W."/>
            <person name="Zhang H."/>
        </authorList>
    </citation>
    <scope>NUCLEOTIDE SEQUENCE [LARGE SCALE GENOMIC DNA]</scope>
    <source>
        <strain evidence="14 16">DSM 22801</strain>
    </source>
</reference>
<dbReference type="AlphaFoldDB" id="A0A0S3K998"/>
<dbReference type="InterPro" id="IPR004805">
    <property type="entry name" value="DnaE2/DnaE/PolC"/>
</dbReference>
<dbReference type="KEGG" id="ess:ATZ33_05610"/>
<evidence type="ECO:0000256" key="1">
    <source>
        <dbReference type="ARBA" id="ARBA00004496"/>
    </source>
</evidence>
<evidence type="ECO:0000256" key="7">
    <source>
        <dbReference type="ARBA" id="ARBA00022705"/>
    </source>
</evidence>
<dbReference type="InterPro" id="IPR040982">
    <property type="entry name" value="DNA_pol3_finger"/>
</dbReference>
<dbReference type="InterPro" id="IPR004365">
    <property type="entry name" value="NA-bd_OB_tRNA"/>
</dbReference>
<keyword evidence="7" id="KW-0235">DNA replication</keyword>
<dbReference type="EC" id="2.7.7.7" evidence="3"/>
<dbReference type="InterPro" id="IPR016195">
    <property type="entry name" value="Pol/histidinol_Pase-like"/>
</dbReference>
<dbReference type="GO" id="GO:0006260">
    <property type="term" value="P:DNA replication"/>
    <property type="evidence" value="ECO:0007669"/>
    <property type="project" value="UniProtKB-KW"/>
</dbReference>
<dbReference type="GO" id="GO:0008408">
    <property type="term" value="F:3'-5' exonuclease activity"/>
    <property type="evidence" value="ECO:0007669"/>
    <property type="project" value="InterPro"/>
</dbReference>
<keyword evidence="15" id="KW-1185">Reference proteome</keyword>
<evidence type="ECO:0000313" key="13">
    <source>
        <dbReference type="EMBL" id="ALS00863.1"/>
    </source>
</evidence>
<dbReference type="Pfam" id="PF17657">
    <property type="entry name" value="DNA_pol3_finger"/>
    <property type="match status" value="1"/>
</dbReference>
<organism evidence="14 16">
    <name type="scientific">Enterococcus silesiacus</name>
    <dbReference type="NCBI Taxonomy" id="332949"/>
    <lineage>
        <taxon>Bacteria</taxon>
        <taxon>Bacillati</taxon>
        <taxon>Bacillota</taxon>
        <taxon>Bacilli</taxon>
        <taxon>Lactobacillales</taxon>
        <taxon>Enterococcaceae</taxon>
        <taxon>Enterococcus</taxon>
    </lineage>
</organism>
<dbReference type="InterPro" id="IPR029460">
    <property type="entry name" value="DNAPol_HHH"/>
</dbReference>
<sequence>MPFPQLATITSYSLLSSTIRIQELVQQAKKLGYTTLGIADINVLHGAIEFYEACKKADIKPVIGLTLEYTPQKSEQSAQLLLYAKDLKGYQNLMRISTARMNSERIFYLDEIKENLNHLFAVMPSDKGEIPFALKRSEVEASESLAQLVQLFDPTAFFAGASFTCNPETDPALFQFYASQNQPLIALQETRYLSREDGFAVKVLAHINEGQQMSLNAEETEIEGPFYLRSQQDAAEQLCIKVNKQAVSNAEKLATDCSVEIPLHQRLLPHYPIPDGKQAGDFLKELCVQKLPERVPDATIEYEERLAKELNIIHTMGFDDYFLIVWDVMAFAHERKIVTGAGRGSAAGSLVSYVLSITDVDPIKYDLLFERFLNPERHSMPDIDLDIPDNRREEVLQYVREKYGHYHMAQIATFGTMAAKMVLRDVARVFGLSQSESNRWSNAVPSALKMTLKTAYTDSKKLVELVNSSETNRLLYDTAVRLEGLPRHVSTHAAGVVISDLDLLDIVPLQPGSNDIFLTQFTMNDVEKIGLLKMDFLGLRNLSIIDDTIKSIKRVYKKELILNQIPLDDDQTLALFRRGETSGVFQFESAGIRNVLRKLGPTSIEDIAAVNALYRPGPMQNIDLFIRRKKGLEPIDYPDAVLEPILRNTYGVIVYQEQIIQVASTMAGFSLGQADILRRAVSKKKKEVLDEERKHFVEGAMNQGHSEEVATTIYDYIERFANYGFNRSHAFAYSFIGFQMAYLKVHYPGAFYAAILHSVRHNPTKIKEYIGEARKNKMAIIQPSINSSQYSFYLNNDNQIMFGFSSLKGIRRDFIQNILDERKERGPFKSFDQFLLRIDRKWLKAENIQPLIAIGAFDELQVNRRQLAVSLDSEIQNIIYSGGSMNLLEDTLKLKEVEIADYSLEEKLEQEEQYLGVYLSGHPTEEFKKTRLAKQVMLVSDVVENQTARLLIYVKDIRVIRTKKGEQMAFVEGDDLTGSLSLTLFPTVFRTLRQNVEKNQVYFVEGKIEKSNYNQELQLLVNQIEKASEIEKSISATTCYLKIIEAKDQKDILQSVHEVIQAHKGNTPVIIYFEKNGKKLVLGAENWIADTVDAKEQLELILGSQNVVFK</sequence>
<dbReference type="Proteomes" id="UP000065511">
    <property type="component" value="Chromosome"/>
</dbReference>
<dbReference type="SMART" id="SM00481">
    <property type="entry name" value="POLIIIAc"/>
    <property type="match status" value="1"/>
</dbReference>
<evidence type="ECO:0000313" key="16">
    <source>
        <dbReference type="Proteomes" id="UP000183039"/>
    </source>
</evidence>
<dbReference type="GO" id="GO:0005737">
    <property type="term" value="C:cytoplasm"/>
    <property type="evidence" value="ECO:0007669"/>
    <property type="project" value="UniProtKB-SubCell"/>
</dbReference>
<comment type="function">
    <text evidence="9">DNA polymerase III is a complex, multichain enzyme responsible for most of the replicative synthesis in bacteria. This DNA polymerase also exhibits 3' to 5' exonuclease activity. The alpha chain is the DNA polymerase.</text>
</comment>
<dbReference type="InterPro" id="IPR003141">
    <property type="entry name" value="Pol/His_phosphatase_N"/>
</dbReference>
<dbReference type="GO" id="GO:0003676">
    <property type="term" value="F:nucleic acid binding"/>
    <property type="evidence" value="ECO:0007669"/>
    <property type="project" value="InterPro"/>
</dbReference>
<dbReference type="InterPro" id="IPR004013">
    <property type="entry name" value="PHP_dom"/>
</dbReference>
<evidence type="ECO:0000256" key="2">
    <source>
        <dbReference type="ARBA" id="ARBA00009496"/>
    </source>
</evidence>
<evidence type="ECO:0000256" key="3">
    <source>
        <dbReference type="ARBA" id="ARBA00012417"/>
    </source>
</evidence>
<dbReference type="NCBIfam" id="NF004226">
    <property type="entry name" value="PRK05673.1"/>
    <property type="match status" value="1"/>
</dbReference>
<dbReference type="PANTHER" id="PTHR32294">
    <property type="entry name" value="DNA POLYMERASE III SUBUNIT ALPHA"/>
    <property type="match status" value="1"/>
</dbReference>
<gene>
    <name evidence="13" type="primary">dnaE</name>
    <name evidence="13" type="ORF">ATZ33_05610</name>
    <name evidence="14" type="ORF">RV15_GL000489</name>
</gene>
<dbReference type="RefSeq" id="WP_071877826.1">
    <property type="nucleotide sequence ID" value="NZ_JXLC01000012.1"/>
</dbReference>
<dbReference type="EMBL" id="JXLC01000012">
    <property type="protein sequence ID" value="OJG91605.1"/>
    <property type="molecule type" value="Genomic_DNA"/>
</dbReference>
<dbReference type="InterPro" id="IPR011708">
    <property type="entry name" value="DNA_pol3_alpha_NTPase_dom"/>
</dbReference>
<feature type="domain" description="Polymerase/histidinol phosphatase N-terminal" evidence="12">
    <location>
        <begin position="6"/>
        <end position="71"/>
    </location>
</feature>
<dbReference type="OrthoDB" id="9803237at2"/>
<evidence type="ECO:0000256" key="6">
    <source>
        <dbReference type="ARBA" id="ARBA00022695"/>
    </source>
</evidence>
<evidence type="ECO:0000256" key="5">
    <source>
        <dbReference type="ARBA" id="ARBA00022679"/>
    </source>
</evidence>
<reference evidence="13 15" key="2">
    <citation type="submission" date="2015-12" db="EMBL/GenBank/DDBJ databases">
        <authorList>
            <person name="Lauer A."/>
            <person name="Humrighouse B."/>
            <person name="Loparev V."/>
            <person name="Shewmaker P.L."/>
            <person name="Whitney A.M."/>
            <person name="McLaughlin R.W."/>
        </authorList>
    </citation>
    <scope>NUCLEOTIDE SEQUENCE [LARGE SCALE GENOMIC DNA]</scope>
    <source>
        <strain evidence="13 15">LMG 23085</strain>
    </source>
</reference>
<dbReference type="Pfam" id="PF07733">
    <property type="entry name" value="DNA_pol3_alpha"/>
    <property type="match status" value="1"/>
</dbReference>
<dbReference type="NCBIfam" id="TIGR00594">
    <property type="entry name" value="polc"/>
    <property type="match status" value="1"/>
</dbReference>
<evidence type="ECO:0000256" key="9">
    <source>
        <dbReference type="ARBA" id="ARBA00025611"/>
    </source>
</evidence>
<evidence type="ECO:0000259" key="12">
    <source>
        <dbReference type="SMART" id="SM00481"/>
    </source>
</evidence>
<dbReference type="Gene3D" id="1.10.10.1600">
    <property type="entry name" value="Bacterial DNA polymerase III alpha subunit, thumb domain"/>
    <property type="match status" value="1"/>
</dbReference>